<feature type="transmembrane region" description="Helical" evidence="1">
    <location>
        <begin position="29"/>
        <end position="47"/>
    </location>
</feature>
<evidence type="ECO:0000313" key="3">
    <source>
        <dbReference type="Proteomes" id="UP001595843"/>
    </source>
</evidence>
<comment type="caution">
    <text evidence="2">The sequence shown here is derived from an EMBL/GenBank/DDBJ whole genome shotgun (WGS) entry which is preliminary data.</text>
</comment>
<name>A0ABV8J8I2_9BACL</name>
<evidence type="ECO:0000313" key="2">
    <source>
        <dbReference type="EMBL" id="MFC4075212.1"/>
    </source>
</evidence>
<gene>
    <name evidence="2" type="ORF">ACFOUO_00035</name>
</gene>
<keyword evidence="3" id="KW-1185">Reference proteome</keyword>
<keyword evidence="1" id="KW-1133">Transmembrane helix</keyword>
<evidence type="ECO:0000256" key="1">
    <source>
        <dbReference type="SAM" id="Phobius"/>
    </source>
</evidence>
<keyword evidence="1" id="KW-0472">Membrane</keyword>
<accession>A0ABV8J8I2</accession>
<proteinExistence type="predicted"/>
<evidence type="ECO:0008006" key="4">
    <source>
        <dbReference type="Google" id="ProtNLM"/>
    </source>
</evidence>
<dbReference type="EMBL" id="JBHSAP010000001">
    <property type="protein sequence ID" value="MFC4075212.1"/>
    <property type="molecule type" value="Genomic_DNA"/>
</dbReference>
<feature type="transmembrane region" description="Helical" evidence="1">
    <location>
        <begin position="53"/>
        <end position="70"/>
    </location>
</feature>
<organism evidence="2 3">
    <name type="scientific">Salinithrix halophila</name>
    <dbReference type="NCBI Taxonomy" id="1485204"/>
    <lineage>
        <taxon>Bacteria</taxon>
        <taxon>Bacillati</taxon>
        <taxon>Bacillota</taxon>
        <taxon>Bacilli</taxon>
        <taxon>Bacillales</taxon>
        <taxon>Thermoactinomycetaceae</taxon>
        <taxon>Salinithrix</taxon>
    </lineage>
</organism>
<dbReference type="RefSeq" id="WP_380700915.1">
    <property type="nucleotide sequence ID" value="NZ_JBHSAP010000001.1"/>
</dbReference>
<reference evidence="3" key="1">
    <citation type="journal article" date="2019" name="Int. J. Syst. Evol. Microbiol.">
        <title>The Global Catalogue of Microorganisms (GCM) 10K type strain sequencing project: providing services to taxonomists for standard genome sequencing and annotation.</title>
        <authorList>
            <consortium name="The Broad Institute Genomics Platform"/>
            <consortium name="The Broad Institute Genome Sequencing Center for Infectious Disease"/>
            <person name="Wu L."/>
            <person name="Ma J."/>
        </authorList>
    </citation>
    <scope>NUCLEOTIDE SEQUENCE [LARGE SCALE GENOMIC DNA]</scope>
    <source>
        <strain evidence="3">IBRC-M 10813</strain>
    </source>
</reference>
<protein>
    <recommendedName>
        <fullName evidence="4">Holin</fullName>
    </recommendedName>
</protein>
<sequence>MIGFDDAVLIAVITGLVELIKRSGLPKRFVPLLALALGIAAGVFYVSHDLAQGILSGIVLGLSAVGLYSGPKNLVRGDGK</sequence>
<dbReference type="Proteomes" id="UP001595843">
    <property type="component" value="Unassembled WGS sequence"/>
</dbReference>
<keyword evidence="1" id="KW-0812">Transmembrane</keyword>